<reference evidence="2 3" key="1">
    <citation type="submission" date="2021-04" db="EMBL/GenBank/DDBJ databases">
        <authorList>
            <person name="Rodrigo-Torres L."/>
            <person name="Arahal R. D."/>
            <person name="Lucena T."/>
        </authorList>
    </citation>
    <scope>NUCLEOTIDE SEQUENCE [LARGE SCALE GENOMIC DNA]</scope>
    <source>
        <strain evidence="2 3">CECT 9623</strain>
    </source>
</reference>
<name>A0ABM8UWE1_9BACT</name>
<organism evidence="2 3">
    <name type="scientific">Dyadobacter linearis</name>
    <dbReference type="NCBI Taxonomy" id="2823330"/>
    <lineage>
        <taxon>Bacteria</taxon>
        <taxon>Pseudomonadati</taxon>
        <taxon>Bacteroidota</taxon>
        <taxon>Cytophagia</taxon>
        <taxon>Cytophagales</taxon>
        <taxon>Spirosomataceae</taxon>
        <taxon>Dyadobacter</taxon>
    </lineage>
</organism>
<accession>A0ABM8UWE1</accession>
<gene>
    <name evidence="2" type="ORF">DYBT9623_04564</name>
</gene>
<keyword evidence="3" id="KW-1185">Reference proteome</keyword>
<dbReference type="RefSeq" id="WP_215235825.1">
    <property type="nucleotide sequence ID" value="NZ_CAJRAU010000007.1"/>
</dbReference>
<evidence type="ECO:0000313" key="2">
    <source>
        <dbReference type="EMBL" id="CAG5073036.1"/>
    </source>
</evidence>
<protein>
    <submittedName>
        <fullName evidence="2">Uncharacterized protein</fullName>
    </submittedName>
</protein>
<evidence type="ECO:0000256" key="1">
    <source>
        <dbReference type="SAM" id="MobiDB-lite"/>
    </source>
</evidence>
<feature type="region of interest" description="Disordered" evidence="1">
    <location>
        <begin position="22"/>
        <end position="48"/>
    </location>
</feature>
<evidence type="ECO:0000313" key="3">
    <source>
        <dbReference type="Proteomes" id="UP000679725"/>
    </source>
</evidence>
<proteinExistence type="predicted"/>
<feature type="compositionally biased region" description="Basic and acidic residues" evidence="1">
    <location>
        <begin position="22"/>
        <end position="35"/>
    </location>
</feature>
<comment type="caution">
    <text evidence="2">The sequence shown here is derived from an EMBL/GenBank/DDBJ whole genome shotgun (WGS) entry which is preliminary data.</text>
</comment>
<dbReference type="Proteomes" id="UP000679725">
    <property type="component" value="Unassembled WGS sequence"/>
</dbReference>
<dbReference type="EMBL" id="CAJRAU010000007">
    <property type="protein sequence ID" value="CAG5073036.1"/>
    <property type="molecule type" value="Genomic_DNA"/>
</dbReference>
<sequence>MFFALYNMIKGRFTKEAIEEAKSNNKGISREEALRQMRKIASQRMDKK</sequence>